<dbReference type="PIRSF" id="PIRSF029218">
    <property type="entry name" value="ParE"/>
    <property type="match status" value="1"/>
</dbReference>
<organism evidence="4 5">
    <name type="scientific">Geoalkalibacter halelectricus</name>
    <dbReference type="NCBI Taxonomy" id="2847045"/>
    <lineage>
        <taxon>Bacteria</taxon>
        <taxon>Pseudomonadati</taxon>
        <taxon>Thermodesulfobacteriota</taxon>
        <taxon>Desulfuromonadia</taxon>
        <taxon>Desulfuromonadales</taxon>
        <taxon>Geoalkalibacteraceae</taxon>
        <taxon>Geoalkalibacter</taxon>
    </lineage>
</organism>
<dbReference type="Proteomes" id="UP001060414">
    <property type="component" value="Chromosome"/>
</dbReference>
<protein>
    <recommendedName>
        <fullName evidence="3">Toxin</fullName>
    </recommendedName>
</protein>
<dbReference type="EMBL" id="CP092109">
    <property type="protein sequence ID" value="UWZ81542.1"/>
    <property type="molecule type" value="Genomic_DNA"/>
</dbReference>
<comment type="similarity">
    <text evidence="1 3">Belongs to the RelE toxin family.</text>
</comment>
<dbReference type="PANTHER" id="PTHR33755:SF9">
    <property type="entry name" value="TOXIN PARE1"/>
    <property type="match status" value="1"/>
</dbReference>
<proteinExistence type="inferred from homology"/>
<dbReference type="PANTHER" id="PTHR33755">
    <property type="entry name" value="TOXIN PARE1-RELATED"/>
    <property type="match status" value="1"/>
</dbReference>
<dbReference type="Pfam" id="PF05016">
    <property type="entry name" value="ParE_toxin"/>
    <property type="match status" value="1"/>
</dbReference>
<evidence type="ECO:0000256" key="3">
    <source>
        <dbReference type="PIRNR" id="PIRNR029218"/>
    </source>
</evidence>
<evidence type="ECO:0000256" key="2">
    <source>
        <dbReference type="ARBA" id="ARBA00022649"/>
    </source>
</evidence>
<accession>A0ABY5ZQV7</accession>
<sequence length="98" mass="11483">MRKILLSPRAKLDLSEIWDYTLLQWGVEQAENYVRELWSAMEDAAANPKKCTDIDDVRAGYRKSRVGSHVIFFQISDDAIDIARILHQKMDFHRHLQP</sequence>
<dbReference type="InterPro" id="IPR035093">
    <property type="entry name" value="RelE/ParE_toxin_dom_sf"/>
</dbReference>
<gene>
    <name evidence="4" type="ORF">L9S41_09120</name>
</gene>
<reference evidence="4" key="1">
    <citation type="journal article" date="2022" name="Environ. Microbiol.">
        <title>Geoalkalibacter halelectricus SAP #1 sp. nov. possessing extracellular electron transfer and mineral#reducing capabilities from a haloalkaline environment.</title>
        <authorList>
            <person name="Yadav S."/>
            <person name="Singh R."/>
            <person name="Sundharam S.S."/>
            <person name="Chaudhary S."/>
            <person name="Krishnamurthi S."/>
            <person name="Patil S.A."/>
        </authorList>
    </citation>
    <scope>NUCLEOTIDE SEQUENCE</scope>
    <source>
        <strain evidence="4">SAP-1</strain>
    </source>
</reference>
<evidence type="ECO:0000313" key="5">
    <source>
        <dbReference type="Proteomes" id="UP001060414"/>
    </source>
</evidence>
<dbReference type="InterPro" id="IPR051803">
    <property type="entry name" value="TA_system_RelE-like_toxin"/>
</dbReference>
<dbReference type="RefSeq" id="WP_260749919.1">
    <property type="nucleotide sequence ID" value="NZ_CP092109.1"/>
</dbReference>
<dbReference type="Gene3D" id="3.30.2310.20">
    <property type="entry name" value="RelE-like"/>
    <property type="match status" value="1"/>
</dbReference>
<dbReference type="InterPro" id="IPR028344">
    <property type="entry name" value="ParE1/4"/>
</dbReference>
<name>A0ABY5ZQV7_9BACT</name>
<dbReference type="InterPro" id="IPR007712">
    <property type="entry name" value="RelE/ParE_toxin"/>
</dbReference>
<keyword evidence="2" id="KW-1277">Toxin-antitoxin system</keyword>
<keyword evidence="5" id="KW-1185">Reference proteome</keyword>
<evidence type="ECO:0000256" key="1">
    <source>
        <dbReference type="ARBA" id="ARBA00006226"/>
    </source>
</evidence>
<evidence type="ECO:0000313" key="4">
    <source>
        <dbReference type="EMBL" id="UWZ81542.1"/>
    </source>
</evidence>